<dbReference type="GO" id="GO:0004497">
    <property type="term" value="F:monooxygenase activity"/>
    <property type="evidence" value="ECO:0007669"/>
    <property type="project" value="UniProtKB-KW"/>
</dbReference>
<gene>
    <name evidence="10" type="ORF">QE152_g31476</name>
</gene>
<comment type="cofactor">
    <cofactor evidence="1 8">
        <name>heme</name>
        <dbReference type="ChEBI" id="CHEBI:30413"/>
    </cofactor>
</comment>
<dbReference type="PANTHER" id="PTHR24291:SF187">
    <property type="entry name" value="CYTOCHROME P450 4AE1-RELATED"/>
    <property type="match status" value="1"/>
</dbReference>
<dbReference type="CDD" id="cd20628">
    <property type="entry name" value="CYP4"/>
    <property type="match status" value="1"/>
</dbReference>
<name>A0AAW1J184_POPJA</name>
<keyword evidence="11" id="KW-1185">Reference proteome</keyword>
<keyword evidence="4 8" id="KW-0479">Metal-binding</keyword>
<dbReference type="InterPro" id="IPR001128">
    <property type="entry name" value="Cyt_P450"/>
</dbReference>
<dbReference type="GO" id="GO:0005506">
    <property type="term" value="F:iron ion binding"/>
    <property type="evidence" value="ECO:0007669"/>
    <property type="project" value="InterPro"/>
</dbReference>
<proteinExistence type="inferred from homology"/>
<dbReference type="Gene3D" id="1.10.630.10">
    <property type="entry name" value="Cytochrome P450"/>
    <property type="match status" value="2"/>
</dbReference>
<reference evidence="10 11" key="1">
    <citation type="journal article" date="2024" name="BMC Genomics">
        <title>De novo assembly and annotation of Popillia japonica's genome with initial clues to its potential as an invasive pest.</title>
        <authorList>
            <person name="Cucini C."/>
            <person name="Boschi S."/>
            <person name="Funari R."/>
            <person name="Cardaioli E."/>
            <person name="Iannotti N."/>
            <person name="Marturano G."/>
            <person name="Paoli F."/>
            <person name="Bruttini M."/>
            <person name="Carapelli A."/>
            <person name="Frati F."/>
            <person name="Nardi F."/>
        </authorList>
    </citation>
    <scope>NUCLEOTIDE SEQUENCE [LARGE SCALE GENOMIC DNA]</scope>
    <source>
        <strain evidence="10">DMR45628</strain>
    </source>
</reference>
<dbReference type="Pfam" id="PF00067">
    <property type="entry name" value="p450"/>
    <property type="match status" value="2"/>
</dbReference>
<evidence type="ECO:0000313" key="11">
    <source>
        <dbReference type="Proteomes" id="UP001458880"/>
    </source>
</evidence>
<evidence type="ECO:0000256" key="6">
    <source>
        <dbReference type="ARBA" id="ARBA00023004"/>
    </source>
</evidence>
<feature type="binding site" description="axial binding residue" evidence="8">
    <location>
        <position position="465"/>
    </location>
    <ligand>
        <name>heme</name>
        <dbReference type="ChEBI" id="CHEBI:30413"/>
    </ligand>
    <ligandPart>
        <name>Fe</name>
        <dbReference type="ChEBI" id="CHEBI:18248"/>
    </ligandPart>
</feature>
<dbReference type="Proteomes" id="UP001458880">
    <property type="component" value="Unassembled WGS sequence"/>
</dbReference>
<evidence type="ECO:0000256" key="3">
    <source>
        <dbReference type="ARBA" id="ARBA00022617"/>
    </source>
</evidence>
<keyword evidence="6 8" id="KW-0408">Iron</keyword>
<dbReference type="PRINTS" id="PR00463">
    <property type="entry name" value="EP450I"/>
</dbReference>
<protein>
    <submittedName>
        <fullName evidence="10">Cytochrome P450</fullName>
    </submittedName>
</protein>
<dbReference type="PRINTS" id="PR00385">
    <property type="entry name" value="P450"/>
</dbReference>
<evidence type="ECO:0000256" key="7">
    <source>
        <dbReference type="ARBA" id="ARBA00023033"/>
    </source>
</evidence>
<sequence length="519" mass="59537">MASAFILACVAILAVFVYRYFKNKRFNELLNKLPSPPGLPVLGHVSKFKKLEGLMDMITEYVDEYDGIVLLRPGPTIKYFAVADHRLVEYLCNSRKVVKSKRYRLFERWLGRGIFTFTTEYDQWKIHRNLITPAFHIQVLEQFVPTFNSVTDVFLEKLSENVNKTVDIFELVNLCALDIIAETALGVPLHAQTNSFSKYVNSLEELLRIIAVRSFSALKVHDWIFRLTNDYDKETEALKVLKGYTNSVIDAKQNTSRSNGATVNGIDKKRRLAVLDLLLEKKGVLTESELSNLVEGIMFAGHDTSGVAMAALFYLIALHPEVQDKAFEELRDIYGNDLEREVTYKDLQEMKYLEMVAKEALRLFPPAPIISKQLLEDYEFNGYIIPKGLNALVSIHSIHRREKYFPNPNKFDPERFSPENQSNITPFSYLPFGLGPRNCVGKLFKNQSNITPFSYLPFGLGPRNCVGQKFAMLEMKAVVSKVLRKFKFLPVDDFKLTMIPQIVQKPKNGIFLKVVRRQY</sequence>
<dbReference type="SUPFAM" id="SSF48264">
    <property type="entry name" value="Cytochrome P450"/>
    <property type="match status" value="2"/>
</dbReference>
<evidence type="ECO:0000256" key="9">
    <source>
        <dbReference type="RuleBase" id="RU000461"/>
    </source>
</evidence>
<keyword evidence="5 9" id="KW-0560">Oxidoreductase</keyword>
<evidence type="ECO:0000256" key="5">
    <source>
        <dbReference type="ARBA" id="ARBA00023002"/>
    </source>
</evidence>
<dbReference type="InterPro" id="IPR017972">
    <property type="entry name" value="Cyt_P450_CS"/>
</dbReference>
<evidence type="ECO:0000256" key="4">
    <source>
        <dbReference type="ARBA" id="ARBA00022723"/>
    </source>
</evidence>
<dbReference type="InterPro" id="IPR036396">
    <property type="entry name" value="Cyt_P450_sf"/>
</dbReference>
<dbReference type="GO" id="GO:0016705">
    <property type="term" value="F:oxidoreductase activity, acting on paired donors, with incorporation or reduction of molecular oxygen"/>
    <property type="evidence" value="ECO:0007669"/>
    <property type="project" value="InterPro"/>
</dbReference>
<keyword evidence="7 9" id="KW-0503">Monooxygenase</keyword>
<dbReference type="AlphaFoldDB" id="A0AAW1J184"/>
<comment type="similarity">
    <text evidence="2 9">Belongs to the cytochrome P450 family.</text>
</comment>
<dbReference type="InterPro" id="IPR050196">
    <property type="entry name" value="Cytochrome_P450_Monoox"/>
</dbReference>
<organism evidence="10 11">
    <name type="scientific">Popillia japonica</name>
    <name type="common">Japanese beetle</name>
    <dbReference type="NCBI Taxonomy" id="7064"/>
    <lineage>
        <taxon>Eukaryota</taxon>
        <taxon>Metazoa</taxon>
        <taxon>Ecdysozoa</taxon>
        <taxon>Arthropoda</taxon>
        <taxon>Hexapoda</taxon>
        <taxon>Insecta</taxon>
        <taxon>Pterygota</taxon>
        <taxon>Neoptera</taxon>
        <taxon>Endopterygota</taxon>
        <taxon>Coleoptera</taxon>
        <taxon>Polyphaga</taxon>
        <taxon>Scarabaeiformia</taxon>
        <taxon>Scarabaeidae</taxon>
        <taxon>Rutelinae</taxon>
        <taxon>Popillia</taxon>
    </lineage>
</organism>
<evidence type="ECO:0000313" key="10">
    <source>
        <dbReference type="EMBL" id="KAK9696603.1"/>
    </source>
</evidence>
<keyword evidence="3 8" id="KW-0349">Heme</keyword>
<comment type="caution">
    <text evidence="10">The sequence shown here is derived from an EMBL/GenBank/DDBJ whole genome shotgun (WGS) entry which is preliminary data.</text>
</comment>
<dbReference type="PROSITE" id="PS00086">
    <property type="entry name" value="CYTOCHROME_P450"/>
    <property type="match status" value="1"/>
</dbReference>
<accession>A0AAW1J184</accession>
<evidence type="ECO:0000256" key="1">
    <source>
        <dbReference type="ARBA" id="ARBA00001971"/>
    </source>
</evidence>
<dbReference type="GO" id="GO:0020037">
    <property type="term" value="F:heme binding"/>
    <property type="evidence" value="ECO:0007669"/>
    <property type="project" value="InterPro"/>
</dbReference>
<dbReference type="PANTHER" id="PTHR24291">
    <property type="entry name" value="CYTOCHROME P450 FAMILY 4"/>
    <property type="match status" value="1"/>
</dbReference>
<evidence type="ECO:0000256" key="8">
    <source>
        <dbReference type="PIRSR" id="PIRSR602401-1"/>
    </source>
</evidence>
<dbReference type="InterPro" id="IPR002401">
    <property type="entry name" value="Cyt_P450_E_grp-I"/>
</dbReference>
<evidence type="ECO:0000256" key="2">
    <source>
        <dbReference type="ARBA" id="ARBA00010617"/>
    </source>
</evidence>
<dbReference type="EMBL" id="JASPKY010000446">
    <property type="protein sequence ID" value="KAK9696603.1"/>
    <property type="molecule type" value="Genomic_DNA"/>
</dbReference>